<accession>A0A6J5LRV6</accession>
<evidence type="ECO:0000313" key="1">
    <source>
        <dbReference type="EMBL" id="CAB4137068.1"/>
    </source>
</evidence>
<reference evidence="1" key="1">
    <citation type="submission" date="2020-04" db="EMBL/GenBank/DDBJ databases">
        <authorList>
            <person name="Chiriac C."/>
            <person name="Salcher M."/>
            <person name="Ghai R."/>
            <person name="Kavagutti S V."/>
        </authorList>
    </citation>
    <scope>NUCLEOTIDE SEQUENCE</scope>
</reference>
<dbReference type="EMBL" id="LR796333">
    <property type="protein sequence ID" value="CAB4137068.1"/>
    <property type="molecule type" value="Genomic_DNA"/>
</dbReference>
<gene>
    <name evidence="1" type="ORF">UFOVP321_1</name>
</gene>
<feature type="non-terminal residue" evidence="1">
    <location>
        <position position="528"/>
    </location>
</feature>
<proteinExistence type="predicted"/>
<organism evidence="1">
    <name type="scientific">uncultured Caudovirales phage</name>
    <dbReference type="NCBI Taxonomy" id="2100421"/>
    <lineage>
        <taxon>Viruses</taxon>
        <taxon>Duplodnaviria</taxon>
        <taxon>Heunggongvirae</taxon>
        <taxon>Uroviricota</taxon>
        <taxon>Caudoviricetes</taxon>
        <taxon>Peduoviridae</taxon>
        <taxon>Maltschvirus</taxon>
        <taxon>Maltschvirus maltsch</taxon>
    </lineage>
</organism>
<name>A0A6J5LRV6_9CAUD</name>
<sequence>MSIDVNVQNDLVIVTESSEDITVNVSNAAGPAGAGVPTGGSTGQVLKKLSGTDYDTYWALDGGGVPYSGATGDVNLGEFGLSAGQLTLDITPTGTASVGTTRWNDTIGSSETTLKGGNVILKNGVDLVARVVNKVTPNTTLTKAAYQAVRVSGAQGQRLAVELAQANNDANSADTIGLVIETIATNQEGFIMTVGQLENINTTGSLQGETWADGDVLYLSPTTAGRITKVKPTGNGHIVVIGYVEYAHQNNGKIYVKIMNGWELDELHDVSIVTPANNEALIYESSTSLWKNKTIATALGYTPVPATRTLTINGTTQDLSANRTFTIPTLTDGDKGDITVSGSGATWTIDNGVIGIAKLSATGTASSTTYLRGDNTWATVSGGTTSPAGSNTQIQYNNSGAFGASAGLTYADSTGVMTLSKNQNAVTDLVVSNTTNGTGAYARSRVISDSSREAQLFVTSSTWTAYGALGASTAGLYTNASGGFAIYPDLNGSVKIITGSGGTNSVKFTLTSAGRLLLGTVSESTFLL</sequence>
<protein>
    <submittedName>
        <fullName evidence="1">Uncharacterized protein</fullName>
    </submittedName>
</protein>